<dbReference type="Proteomes" id="UP000003744">
    <property type="component" value="Unassembled WGS sequence"/>
</dbReference>
<sequence>MIVIADNNIRVLRAMKNVSQKELAKAVGVSQQTISTAENTSRMSLTTAKKIADYFDVKIDDIFLNKNTILNVNN</sequence>
<evidence type="ECO:0000313" key="3">
    <source>
        <dbReference type="EMBL" id="EEI83546.1"/>
    </source>
</evidence>
<dbReference type="HOGENOM" id="CLU_066192_44_1_9"/>
<feature type="domain" description="HTH cro/C1-type" evidence="2">
    <location>
        <begin position="9"/>
        <end position="62"/>
    </location>
</feature>
<dbReference type="eggNOG" id="COG1476">
    <property type="taxonomic scope" value="Bacteria"/>
</dbReference>
<dbReference type="PANTHER" id="PTHR46558:SF11">
    <property type="entry name" value="HTH-TYPE TRANSCRIPTIONAL REGULATOR XRE"/>
    <property type="match status" value="1"/>
</dbReference>
<dbReference type="PROSITE" id="PS50943">
    <property type="entry name" value="HTH_CROC1"/>
    <property type="match status" value="1"/>
</dbReference>
<evidence type="ECO:0000313" key="4">
    <source>
        <dbReference type="Proteomes" id="UP000003744"/>
    </source>
</evidence>
<dbReference type="SUPFAM" id="SSF47413">
    <property type="entry name" value="lambda repressor-like DNA-binding domains"/>
    <property type="match status" value="1"/>
</dbReference>
<dbReference type="CDD" id="cd00093">
    <property type="entry name" value="HTH_XRE"/>
    <property type="match status" value="1"/>
</dbReference>
<comment type="caution">
    <text evidence="3">The sequence shown here is derived from an EMBL/GenBank/DDBJ whole genome shotgun (WGS) entry which is preliminary data.</text>
</comment>
<dbReference type="Pfam" id="PF01381">
    <property type="entry name" value="HTH_3"/>
    <property type="match status" value="1"/>
</dbReference>
<dbReference type="GO" id="GO:0003677">
    <property type="term" value="F:DNA binding"/>
    <property type="evidence" value="ECO:0007669"/>
    <property type="project" value="UniProtKB-KW"/>
</dbReference>
<reference evidence="3 4" key="1">
    <citation type="submission" date="2009-01" db="EMBL/GenBank/DDBJ databases">
        <authorList>
            <person name="Qin X."/>
            <person name="Bachman B."/>
            <person name="Battles P."/>
            <person name="Bell A."/>
            <person name="Bess C."/>
            <person name="Bickham C."/>
            <person name="Chaboub L."/>
            <person name="Chen D."/>
            <person name="Coyle M."/>
            <person name="Deiros D.R."/>
            <person name="Dinh H."/>
            <person name="Forbes L."/>
            <person name="Fowler G."/>
            <person name="Francisco L."/>
            <person name="Fu Q."/>
            <person name="Gubbala S."/>
            <person name="Hale W."/>
            <person name="Han Y."/>
            <person name="Hemphill L."/>
            <person name="Highlander S.K."/>
            <person name="Hirani K."/>
            <person name="Hogues M."/>
            <person name="Jackson L."/>
            <person name="Jakkamsetti A."/>
            <person name="Javaid M."/>
            <person name="Jiang H."/>
            <person name="Korchina V."/>
            <person name="Kovar C."/>
            <person name="Lara F."/>
            <person name="Lee S."/>
            <person name="Mata R."/>
            <person name="Mathew T."/>
            <person name="Moen C."/>
            <person name="Morales K."/>
            <person name="Munidasa M."/>
            <person name="Nazareth L."/>
            <person name="Ngo R."/>
            <person name="Nguyen L."/>
            <person name="Okwuonu G."/>
            <person name="Ongeri F."/>
            <person name="Patil S."/>
            <person name="Petrosino J."/>
            <person name="Pham C."/>
            <person name="Pham P."/>
            <person name="Pu L.-L."/>
            <person name="Puazo M."/>
            <person name="Raj R."/>
            <person name="Reid J."/>
            <person name="Rouhana J."/>
            <person name="Saada N."/>
            <person name="Shang Y."/>
            <person name="Simmons D."/>
            <person name="Thornton R."/>
            <person name="Warren J."/>
            <person name="Weissenberger G."/>
            <person name="Zhang J."/>
            <person name="Zhang L."/>
            <person name="Zhou C."/>
            <person name="Zhu D."/>
            <person name="Muzny D."/>
            <person name="Worley K."/>
            <person name="Gibbs R."/>
        </authorList>
    </citation>
    <scope>NUCLEOTIDE SEQUENCE [LARGE SCALE GENOMIC DNA]</scope>
    <source>
        <strain evidence="3 4">ATCC 35098</strain>
    </source>
</reference>
<dbReference type="AlphaFoldDB" id="C2CG18"/>
<dbReference type="InterPro" id="IPR010982">
    <property type="entry name" value="Lambda_DNA-bd_dom_sf"/>
</dbReference>
<proteinExistence type="predicted"/>
<dbReference type="RefSeq" id="WP_004836144.1">
    <property type="nucleotide sequence ID" value="NZ_GG666295.1"/>
</dbReference>
<gene>
    <name evidence="3" type="ORF">HMPREF0077_0428</name>
</gene>
<name>C2CG18_9FIRM</name>
<dbReference type="InterPro" id="IPR001387">
    <property type="entry name" value="Cro/C1-type_HTH"/>
</dbReference>
<keyword evidence="1 3" id="KW-0238">DNA-binding</keyword>
<accession>C2CG18</accession>
<dbReference type="SMART" id="SM00530">
    <property type="entry name" value="HTH_XRE"/>
    <property type="match status" value="1"/>
</dbReference>
<dbReference type="EMBL" id="ACGC01000014">
    <property type="protein sequence ID" value="EEI83546.1"/>
    <property type="molecule type" value="Genomic_DNA"/>
</dbReference>
<organism evidence="3 4">
    <name type="scientific">Anaerococcus tetradius ATCC 35098</name>
    <dbReference type="NCBI Taxonomy" id="525255"/>
    <lineage>
        <taxon>Bacteria</taxon>
        <taxon>Bacillati</taxon>
        <taxon>Bacillota</taxon>
        <taxon>Tissierellia</taxon>
        <taxon>Tissierellales</taxon>
        <taxon>Peptoniphilaceae</taxon>
        <taxon>Anaerococcus</taxon>
    </lineage>
</organism>
<evidence type="ECO:0000259" key="2">
    <source>
        <dbReference type="PROSITE" id="PS50943"/>
    </source>
</evidence>
<dbReference type="Gene3D" id="1.10.260.40">
    <property type="entry name" value="lambda repressor-like DNA-binding domains"/>
    <property type="match status" value="1"/>
</dbReference>
<protein>
    <submittedName>
        <fullName evidence="3">DNA-binding helix-turn-helix protein</fullName>
    </submittedName>
</protein>
<evidence type="ECO:0000256" key="1">
    <source>
        <dbReference type="ARBA" id="ARBA00023125"/>
    </source>
</evidence>
<dbReference type="PANTHER" id="PTHR46558">
    <property type="entry name" value="TRACRIPTIONAL REGULATORY PROTEIN-RELATED-RELATED"/>
    <property type="match status" value="1"/>
</dbReference>